<evidence type="ECO:0000256" key="5">
    <source>
        <dbReference type="SAM" id="Coils"/>
    </source>
</evidence>
<name>A0AAN1UC18_VIBVL</name>
<dbReference type="Pfam" id="PF00015">
    <property type="entry name" value="MCPsignal"/>
    <property type="match status" value="1"/>
</dbReference>
<comment type="similarity">
    <text evidence="3">Belongs to the methyl-accepting chemotaxis (MCP) protein family.</text>
</comment>
<evidence type="ECO:0000256" key="3">
    <source>
        <dbReference type="ARBA" id="ARBA00029447"/>
    </source>
</evidence>
<feature type="transmembrane region" description="Helical" evidence="6">
    <location>
        <begin position="21"/>
        <end position="40"/>
    </location>
</feature>
<sequence length="467" mass="50651">MKEIPFRWIDKYLIHLKIQEKFYLLFLLPLIALLILTLVLDNAADAMLNHLYQDELVLMKNLIEAGNLSRSQVMDILASSNTIALGSGAGSVSVLNGSFNLVATHEQDLWTALSSVHWTVISVSLFIVALAVYYIMTFIGGAMFTMNKALSTLANGDLTARMNFFQVRDEFSTIAITIDKVAEREQKMVLSIQESVALMQQISSDLNQSICSSSDISNSQQEHLNSLASATEQMASTIREVANLAHDSSTQTEDARSVAQSGQVKVANTLNSISQLSSEIQSASQAVEELDANAAQIDEVVTTINGISEQTNLLALNAAIEAARAGEQGRGFAVVADEVRALAGRTQQATVEIQAMIEALQRNSQSLTKLMEVTVNNANQGQTLMSEVNHEIASLADKNQTISDSSTQIATAAEEQGVVADNIAASVEEIRMQSNNVCEMINMTSRNVEQLRNQSDAMESLLTGLKA</sequence>
<protein>
    <submittedName>
        <fullName evidence="9">N-acetylglucosamine regulated methyl-accepting chemotaxis protein</fullName>
    </submittedName>
</protein>
<proteinExistence type="inferred from homology"/>
<dbReference type="InterPro" id="IPR003660">
    <property type="entry name" value="HAMP_dom"/>
</dbReference>
<dbReference type="PANTHER" id="PTHR32089:SF65">
    <property type="entry name" value="CHEMOTAXIS SIGNAL TRANSDUCTION SYSTEM METHYL ACCEPTING SENSORY TRANSDUCER"/>
    <property type="match status" value="1"/>
</dbReference>
<dbReference type="GO" id="GO:0007165">
    <property type="term" value="P:signal transduction"/>
    <property type="evidence" value="ECO:0007669"/>
    <property type="project" value="UniProtKB-KW"/>
</dbReference>
<reference evidence="9 10" key="1">
    <citation type="submission" date="2017-01" db="EMBL/GenBank/DDBJ databases">
        <title>Complete Genome Sequence of Vibrio vulnificus FORC_053.</title>
        <authorList>
            <consortium name="Food-borne Pathogen Omics Research Center"/>
            <person name="Chung H.Y."/>
            <person name="Na E.J."/>
            <person name="Song J.S."/>
            <person name="Kim H."/>
            <person name="Lee J.-H."/>
            <person name="Ryu S."/>
            <person name="Choi S.H."/>
        </authorList>
    </citation>
    <scope>NUCLEOTIDE SEQUENCE [LARGE SCALE GENOMIC DNA]</scope>
    <source>
        <strain evidence="9 10">FORC_053</strain>
    </source>
</reference>
<dbReference type="Proteomes" id="UP000263418">
    <property type="component" value="Chromosome 1"/>
</dbReference>
<dbReference type="AlphaFoldDB" id="A0AAN1UC18"/>
<dbReference type="PROSITE" id="PS50111">
    <property type="entry name" value="CHEMOTAXIS_TRANSDUC_2"/>
    <property type="match status" value="1"/>
</dbReference>
<accession>A0AAN1UC18</accession>
<evidence type="ECO:0000256" key="4">
    <source>
        <dbReference type="PROSITE-ProRule" id="PRU00284"/>
    </source>
</evidence>
<comment type="subcellular location">
    <subcellularLocation>
        <location evidence="1">Membrane</location>
    </subcellularLocation>
</comment>
<dbReference type="SUPFAM" id="SSF58104">
    <property type="entry name" value="Methyl-accepting chemotaxis protein (MCP) signaling domain"/>
    <property type="match status" value="1"/>
</dbReference>
<dbReference type="PANTHER" id="PTHR32089">
    <property type="entry name" value="METHYL-ACCEPTING CHEMOTAXIS PROTEIN MCPB"/>
    <property type="match status" value="1"/>
</dbReference>
<dbReference type="RefSeq" id="WP_061058484.1">
    <property type="nucleotide sequence ID" value="NZ_AP026552.1"/>
</dbReference>
<keyword evidence="6" id="KW-0812">Transmembrane</keyword>
<feature type="transmembrane region" description="Helical" evidence="6">
    <location>
        <begin position="116"/>
        <end position="136"/>
    </location>
</feature>
<evidence type="ECO:0000313" key="9">
    <source>
        <dbReference type="EMBL" id="AXX59951.1"/>
    </source>
</evidence>
<dbReference type="GO" id="GO:0016020">
    <property type="term" value="C:membrane"/>
    <property type="evidence" value="ECO:0007669"/>
    <property type="project" value="UniProtKB-SubCell"/>
</dbReference>
<feature type="domain" description="HAMP" evidence="8">
    <location>
        <begin position="146"/>
        <end position="190"/>
    </location>
</feature>
<dbReference type="FunFam" id="1.10.287.950:FF:000001">
    <property type="entry name" value="Methyl-accepting chemotaxis sensory transducer"/>
    <property type="match status" value="1"/>
</dbReference>
<evidence type="ECO:0000313" key="10">
    <source>
        <dbReference type="Proteomes" id="UP000263418"/>
    </source>
</evidence>
<dbReference type="PROSITE" id="PS50885">
    <property type="entry name" value="HAMP"/>
    <property type="match status" value="1"/>
</dbReference>
<dbReference type="GO" id="GO:0006935">
    <property type="term" value="P:chemotaxis"/>
    <property type="evidence" value="ECO:0007669"/>
    <property type="project" value="UniProtKB-ARBA"/>
</dbReference>
<evidence type="ECO:0000259" key="8">
    <source>
        <dbReference type="PROSITE" id="PS50885"/>
    </source>
</evidence>
<dbReference type="EMBL" id="CP019290">
    <property type="protein sequence ID" value="AXX59951.1"/>
    <property type="molecule type" value="Genomic_DNA"/>
</dbReference>
<keyword evidence="2 4" id="KW-0807">Transducer</keyword>
<evidence type="ECO:0000256" key="1">
    <source>
        <dbReference type="ARBA" id="ARBA00004370"/>
    </source>
</evidence>
<dbReference type="SMART" id="SM00283">
    <property type="entry name" value="MA"/>
    <property type="match status" value="1"/>
</dbReference>
<organism evidence="9 10">
    <name type="scientific">Vibrio vulnificus</name>
    <dbReference type="NCBI Taxonomy" id="672"/>
    <lineage>
        <taxon>Bacteria</taxon>
        <taxon>Pseudomonadati</taxon>
        <taxon>Pseudomonadota</taxon>
        <taxon>Gammaproteobacteria</taxon>
        <taxon>Vibrionales</taxon>
        <taxon>Vibrionaceae</taxon>
        <taxon>Vibrio</taxon>
    </lineage>
</organism>
<evidence type="ECO:0000259" key="7">
    <source>
        <dbReference type="PROSITE" id="PS50111"/>
    </source>
</evidence>
<keyword evidence="5" id="KW-0175">Coiled coil</keyword>
<gene>
    <name evidence="9" type="ORF">FORC53_1612</name>
</gene>
<dbReference type="InterPro" id="IPR004089">
    <property type="entry name" value="MCPsignal_dom"/>
</dbReference>
<keyword evidence="6" id="KW-1133">Transmembrane helix</keyword>
<feature type="domain" description="Methyl-accepting transducer" evidence="7">
    <location>
        <begin position="195"/>
        <end position="431"/>
    </location>
</feature>
<feature type="coiled-coil region" evidence="5">
    <location>
        <begin position="273"/>
        <end position="300"/>
    </location>
</feature>
<dbReference type="CDD" id="cd11386">
    <property type="entry name" value="MCP_signal"/>
    <property type="match status" value="1"/>
</dbReference>
<keyword evidence="6" id="KW-0472">Membrane</keyword>
<dbReference type="Gene3D" id="1.10.287.950">
    <property type="entry name" value="Methyl-accepting chemotaxis protein"/>
    <property type="match status" value="1"/>
</dbReference>
<evidence type="ECO:0000256" key="2">
    <source>
        <dbReference type="ARBA" id="ARBA00023224"/>
    </source>
</evidence>
<evidence type="ECO:0000256" key="6">
    <source>
        <dbReference type="SAM" id="Phobius"/>
    </source>
</evidence>